<keyword evidence="4" id="KW-0719">Serine esterase</keyword>
<protein>
    <recommendedName>
        <fullName evidence="3">Acyl-protein thioesterase 1</fullName>
        <ecNumber evidence="2">3.1.2.22</ecNumber>
    </recommendedName>
    <alternativeName>
        <fullName evidence="8">Palmitoyl-protein hydrolase</fullName>
    </alternativeName>
</protein>
<proteinExistence type="inferred from homology"/>
<sequence length="251" mass="28227">MSPPEPYISEAEDQSTGRPATFIFLHGYGDDAEGIPLGLAQQFQFNHKLPYLRWLLPNAGRHREAMENAWYMPKALPNALKPRVPGHEQDEASAPDDEEGILAACDRIDELVRKELERGIEKERIVVGGFSQGCAVSLVWGLVGKERQNAVGLVTVCGYFPLADRIATIRKDRGYTEEPDKNGETKKWFLGHGDRDALVPKSLFTRQKEDLGKWVDVERDVEAHLYERMGHSTSPALLRDLLGWLSRVVPP</sequence>
<name>A0ABR0K6Q8_9EURO</name>
<evidence type="ECO:0000256" key="1">
    <source>
        <dbReference type="ARBA" id="ARBA00006499"/>
    </source>
</evidence>
<comment type="similarity">
    <text evidence="1">Belongs to the AB hydrolase superfamily. AB hydrolase 2 family.</text>
</comment>
<gene>
    <name evidence="11" type="ORF">LTR24_006324</name>
</gene>
<accession>A0ABR0K6Q8</accession>
<evidence type="ECO:0000256" key="8">
    <source>
        <dbReference type="ARBA" id="ARBA00031195"/>
    </source>
</evidence>
<evidence type="ECO:0000256" key="6">
    <source>
        <dbReference type="ARBA" id="ARBA00022832"/>
    </source>
</evidence>
<dbReference type="InterPro" id="IPR003140">
    <property type="entry name" value="PLipase/COase/thioEstase"/>
</dbReference>
<evidence type="ECO:0000256" key="4">
    <source>
        <dbReference type="ARBA" id="ARBA00022487"/>
    </source>
</evidence>
<comment type="caution">
    <text evidence="11">The sequence shown here is derived from an EMBL/GenBank/DDBJ whole genome shotgun (WGS) entry which is preliminary data.</text>
</comment>
<dbReference type="SUPFAM" id="SSF53474">
    <property type="entry name" value="alpha/beta-Hydrolases"/>
    <property type="match status" value="1"/>
</dbReference>
<dbReference type="Gene3D" id="3.40.50.1820">
    <property type="entry name" value="alpha/beta hydrolase"/>
    <property type="match status" value="1"/>
</dbReference>
<evidence type="ECO:0000313" key="11">
    <source>
        <dbReference type="EMBL" id="KAK5089330.1"/>
    </source>
</evidence>
<comment type="function">
    <text evidence="7">Hydrolyzes fatty acids from S-acylated cysteine residues in proteins with a strong preference for palmitoylated G-alpha proteins over other acyl substrates. Mediates the deacylation of G-alpha proteins such as GPA1 in vivo, but has weak or no activity toward palmitoylated Ras proteins. Has weak lysophospholipase activity in vitro; however such activity may not exist in vivo.</text>
</comment>
<evidence type="ECO:0000256" key="5">
    <source>
        <dbReference type="ARBA" id="ARBA00022801"/>
    </source>
</evidence>
<keyword evidence="6" id="KW-0276">Fatty acid metabolism</keyword>
<comment type="catalytic activity">
    <reaction evidence="9">
        <text>S-hexadecanoyl-L-cysteinyl-[protein] + H2O = L-cysteinyl-[protein] + hexadecanoate + H(+)</text>
        <dbReference type="Rhea" id="RHEA:19233"/>
        <dbReference type="Rhea" id="RHEA-COMP:10131"/>
        <dbReference type="Rhea" id="RHEA-COMP:11032"/>
        <dbReference type="ChEBI" id="CHEBI:7896"/>
        <dbReference type="ChEBI" id="CHEBI:15377"/>
        <dbReference type="ChEBI" id="CHEBI:15378"/>
        <dbReference type="ChEBI" id="CHEBI:29950"/>
        <dbReference type="ChEBI" id="CHEBI:74151"/>
        <dbReference type="EC" id="3.1.2.22"/>
    </reaction>
</comment>
<feature type="domain" description="Phospholipase/carboxylesterase/thioesterase" evidence="10">
    <location>
        <begin position="19"/>
        <end position="246"/>
    </location>
</feature>
<keyword evidence="12" id="KW-1185">Reference proteome</keyword>
<evidence type="ECO:0000259" key="10">
    <source>
        <dbReference type="Pfam" id="PF02230"/>
    </source>
</evidence>
<keyword evidence="5" id="KW-0378">Hydrolase</keyword>
<evidence type="ECO:0000256" key="7">
    <source>
        <dbReference type="ARBA" id="ARBA00029392"/>
    </source>
</evidence>
<dbReference type="InterPro" id="IPR050565">
    <property type="entry name" value="LYPA1-2/EST-like"/>
</dbReference>
<dbReference type="PANTHER" id="PTHR10655">
    <property type="entry name" value="LYSOPHOSPHOLIPASE-RELATED"/>
    <property type="match status" value="1"/>
</dbReference>
<evidence type="ECO:0000256" key="3">
    <source>
        <dbReference type="ARBA" id="ARBA00014923"/>
    </source>
</evidence>
<evidence type="ECO:0000256" key="9">
    <source>
        <dbReference type="ARBA" id="ARBA00047337"/>
    </source>
</evidence>
<reference evidence="11 12" key="1">
    <citation type="submission" date="2023-08" db="EMBL/GenBank/DDBJ databases">
        <title>Black Yeasts Isolated from many extreme environments.</title>
        <authorList>
            <person name="Coleine C."/>
            <person name="Stajich J.E."/>
            <person name="Selbmann L."/>
        </authorList>
    </citation>
    <scope>NUCLEOTIDE SEQUENCE [LARGE SCALE GENOMIC DNA]</scope>
    <source>
        <strain evidence="11 12">CCFEE 5885</strain>
    </source>
</reference>
<dbReference type="Pfam" id="PF02230">
    <property type="entry name" value="Abhydrolase_2"/>
    <property type="match status" value="1"/>
</dbReference>
<dbReference type="Proteomes" id="UP001345013">
    <property type="component" value="Unassembled WGS sequence"/>
</dbReference>
<dbReference type="EC" id="3.1.2.22" evidence="2"/>
<dbReference type="InterPro" id="IPR029058">
    <property type="entry name" value="AB_hydrolase_fold"/>
</dbReference>
<dbReference type="EMBL" id="JAVRRG010000080">
    <property type="protein sequence ID" value="KAK5089330.1"/>
    <property type="molecule type" value="Genomic_DNA"/>
</dbReference>
<evidence type="ECO:0000256" key="2">
    <source>
        <dbReference type="ARBA" id="ARBA00012423"/>
    </source>
</evidence>
<dbReference type="PANTHER" id="PTHR10655:SF17">
    <property type="entry name" value="LYSOPHOSPHOLIPASE-LIKE PROTEIN 1"/>
    <property type="match status" value="1"/>
</dbReference>
<evidence type="ECO:0000313" key="12">
    <source>
        <dbReference type="Proteomes" id="UP001345013"/>
    </source>
</evidence>
<keyword evidence="6" id="KW-0443">Lipid metabolism</keyword>
<organism evidence="11 12">
    <name type="scientific">Lithohypha guttulata</name>
    <dbReference type="NCBI Taxonomy" id="1690604"/>
    <lineage>
        <taxon>Eukaryota</taxon>
        <taxon>Fungi</taxon>
        <taxon>Dikarya</taxon>
        <taxon>Ascomycota</taxon>
        <taxon>Pezizomycotina</taxon>
        <taxon>Eurotiomycetes</taxon>
        <taxon>Chaetothyriomycetidae</taxon>
        <taxon>Chaetothyriales</taxon>
        <taxon>Trichomeriaceae</taxon>
        <taxon>Lithohypha</taxon>
    </lineage>
</organism>